<dbReference type="OrthoDB" id="9806179at2"/>
<keyword evidence="7" id="KW-1133">Transmembrane helix</keyword>
<organism evidence="9 10">
    <name type="scientific">Suicoccus acidiformans</name>
    <dbReference type="NCBI Taxonomy" id="2036206"/>
    <lineage>
        <taxon>Bacteria</taxon>
        <taxon>Bacillati</taxon>
        <taxon>Bacillota</taxon>
        <taxon>Bacilli</taxon>
        <taxon>Lactobacillales</taxon>
        <taxon>Aerococcaceae</taxon>
        <taxon>Suicoccus</taxon>
    </lineage>
</organism>
<accession>A0A347WJJ7</accession>
<keyword evidence="2 6" id="KW-0285">Flavoprotein</keyword>
<evidence type="ECO:0000256" key="4">
    <source>
        <dbReference type="ARBA" id="ARBA00022857"/>
    </source>
</evidence>
<proteinExistence type="inferred from homology"/>
<dbReference type="InterPro" id="IPR050097">
    <property type="entry name" value="Ferredoxin-NADP_redctase_2"/>
</dbReference>
<dbReference type="EMBL" id="CP023434">
    <property type="protein sequence ID" value="AXY25254.1"/>
    <property type="molecule type" value="Genomic_DNA"/>
</dbReference>
<feature type="binding site" evidence="6">
    <location>
        <position position="329"/>
    </location>
    <ligand>
        <name>FAD</name>
        <dbReference type="ChEBI" id="CHEBI:57692"/>
    </ligand>
</feature>
<dbReference type="SUPFAM" id="SSF51905">
    <property type="entry name" value="FAD/NAD(P)-binding domain"/>
    <property type="match status" value="1"/>
</dbReference>
<dbReference type="Pfam" id="PF07992">
    <property type="entry name" value="Pyr_redox_2"/>
    <property type="match status" value="1"/>
</dbReference>
<dbReference type="Gene3D" id="3.50.50.60">
    <property type="entry name" value="FAD/NAD(P)-binding domain"/>
    <property type="match status" value="2"/>
</dbReference>
<evidence type="ECO:0000256" key="7">
    <source>
        <dbReference type="SAM" id="Phobius"/>
    </source>
</evidence>
<dbReference type="RefSeq" id="WP_118990167.1">
    <property type="nucleotide sequence ID" value="NZ_CP023434.1"/>
</dbReference>
<feature type="binding site" evidence="6">
    <location>
        <position position="288"/>
    </location>
    <ligand>
        <name>FAD</name>
        <dbReference type="ChEBI" id="CHEBI:57692"/>
    </ligand>
</feature>
<dbReference type="InterPro" id="IPR023753">
    <property type="entry name" value="FAD/NAD-binding_dom"/>
</dbReference>
<sequence>MKETIYDITIIGAGPVGLFTAFYASLRQAKVKVIESLAQPGGQPAYLYPEKLIYDIPAYPSISGEALRDQLLKQLDRFEPSLVFNEEVLALKEQTDSDGKAYFEIMTNQAIHASRTVIIAAGNGAFSPRKLSLDNADDFEGGNLHYYINNIEQFTDRVVAVCGGGDSAVDWALTLEPLAKKVYIIHRRQKFRALESSIAQLEASSVEIMTPYVPTHIEGNNGVIDALVINKARTDHFQTLEVDDIIVNYGFTSSIGEIRHWDLALERNKLVVDQHMQTSRPGIYAVGDIATYPGKVDIIASGFGEAPQAVNNALVYMDPEHIQPHMHSTSLF</sequence>
<dbReference type="HAMAP" id="MF_01685">
    <property type="entry name" value="FENR2"/>
    <property type="match status" value="1"/>
</dbReference>
<dbReference type="EC" id="1.18.1.2" evidence="6"/>
<dbReference type="KEGG" id="abae:CL176_03960"/>
<comment type="caution">
    <text evidence="6">Lacks conserved residue(s) required for the propagation of feature annotation.</text>
</comment>
<reference evidence="9 10" key="1">
    <citation type="submission" date="2017-09" db="EMBL/GenBank/DDBJ databases">
        <title>Complete genome sequence of Oxytococcus suis strain ZY16052.</title>
        <authorList>
            <person name="Li F."/>
        </authorList>
    </citation>
    <scope>NUCLEOTIDE SEQUENCE [LARGE SCALE GENOMIC DNA]</scope>
    <source>
        <strain evidence="9 10">ZY16052</strain>
    </source>
</reference>
<feature type="binding site" evidence="6">
    <location>
        <position position="43"/>
    </location>
    <ligand>
        <name>FAD</name>
        <dbReference type="ChEBI" id="CHEBI:57692"/>
    </ligand>
</feature>
<dbReference type="InterPro" id="IPR022890">
    <property type="entry name" value="Fd--NADP_Rdtase_type_2"/>
</dbReference>
<gene>
    <name evidence="9" type="ORF">CL176_03960</name>
</gene>
<dbReference type="Proteomes" id="UP000263232">
    <property type="component" value="Chromosome"/>
</dbReference>
<dbReference type="PRINTS" id="PR00368">
    <property type="entry name" value="FADPNR"/>
</dbReference>
<evidence type="ECO:0000256" key="1">
    <source>
        <dbReference type="ARBA" id="ARBA00011738"/>
    </source>
</evidence>
<keyword evidence="5 6" id="KW-0560">Oxidoreductase</keyword>
<feature type="binding site" evidence="6">
    <location>
        <position position="126"/>
    </location>
    <ligand>
        <name>FAD</name>
        <dbReference type="ChEBI" id="CHEBI:57692"/>
    </ligand>
</feature>
<comment type="catalytic activity">
    <reaction evidence="6">
        <text>2 reduced [2Fe-2S]-[ferredoxin] + NADP(+) + H(+) = 2 oxidized [2Fe-2S]-[ferredoxin] + NADPH</text>
        <dbReference type="Rhea" id="RHEA:20125"/>
        <dbReference type="Rhea" id="RHEA-COMP:10000"/>
        <dbReference type="Rhea" id="RHEA-COMP:10001"/>
        <dbReference type="ChEBI" id="CHEBI:15378"/>
        <dbReference type="ChEBI" id="CHEBI:33737"/>
        <dbReference type="ChEBI" id="CHEBI:33738"/>
        <dbReference type="ChEBI" id="CHEBI:57783"/>
        <dbReference type="ChEBI" id="CHEBI:58349"/>
        <dbReference type="EC" id="1.18.1.2"/>
    </reaction>
</comment>
<keyword evidence="3 6" id="KW-0274">FAD</keyword>
<dbReference type="InterPro" id="IPR036188">
    <property type="entry name" value="FAD/NAD-bd_sf"/>
</dbReference>
<dbReference type="PANTHER" id="PTHR48105">
    <property type="entry name" value="THIOREDOXIN REDUCTASE 1-RELATED-RELATED"/>
    <property type="match status" value="1"/>
</dbReference>
<feature type="domain" description="FAD/NAD(P)-binding" evidence="8">
    <location>
        <begin position="6"/>
        <end position="307"/>
    </location>
</feature>
<dbReference type="GO" id="GO:0050661">
    <property type="term" value="F:NADP binding"/>
    <property type="evidence" value="ECO:0007669"/>
    <property type="project" value="UniProtKB-UniRule"/>
</dbReference>
<evidence type="ECO:0000259" key="8">
    <source>
        <dbReference type="Pfam" id="PF07992"/>
    </source>
</evidence>
<evidence type="ECO:0000313" key="9">
    <source>
        <dbReference type="EMBL" id="AXY25254.1"/>
    </source>
</evidence>
<feature type="binding site" evidence="6">
    <location>
        <position position="48"/>
    </location>
    <ligand>
        <name>FAD</name>
        <dbReference type="ChEBI" id="CHEBI:57692"/>
    </ligand>
</feature>
<comment type="subunit">
    <text evidence="1 6">Homodimer.</text>
</comment>
<feature type="binding site" evidence="6">
    <location>
        <position position="88"/>
    </location>
    <ligand>
        <name>FAD</name>
        <dbReference type="ChEBI" id="CHEBI:57692"/>
    </ligand>
</feature>
<keyword evidence="7" id="KW-0812">Transmembrane</keyword>
<keyword evidence="7" id="KW-0472">Membrane</keyword>
<comment type="similarity">
    <text evidence="6">Belongs to the ferredoxin--NADP reductase type 2 family.</text>
</comment>
<dbReference type="AlphaFoldDB" id="A0A347WJJ7"/>
<evidence type="ECO:0000256" key="2">
    <source>
        <dbReference type="ARBA" id="ARBA00022630"/>
    </source>
</evidence>
<evidence type="ECO:0000256" key="3">
    <source>
        <dbReference type="ARBA" id="ARBA00022827"/>
    </source>
</evidence>
<keyword evidence="4 6" id="KW-0521">NADP</keyword>
<protein>
    <recommendedName>
        <fullName evidence="6">Ferredoxin--NADP reductase</fullName>
        <shortName evidence="6">FNR</shortName>
        <shortName evidence="6">Fd-NADP(+) reductase</shortName>
        <ecNumber evidence="6">1.18.1.2</ecNumber>
    </recommendedName>
</protein>
<evidence type="ECO:0000256" key="6">
    <source>
        <dbReference type="HAMAP-Rule" id="MF_01685"/>
    </source>
</evidence>
<comment type="cofactor">
    <cofactor evidence="6">
        <name>FAD</name>
        <dbReference type="ChEBI" id="CHEBI:57692"/>
    </cofactor>
    <text evidence="6">Binds 1 FAD per subunit.</text>
</comment>
<evidence type="ECO:0000313" key="10">
    <source>
        <dbReference type="Proteomes" id="UP000263232"/>
    </source>
</evidence>
<dbReference type="PRINTS" id="PR00469">
    <property type="entry name" value="PNDRDTASEII"/>
</dbReference>
<evidence type="ECO:0000256" key="5">
    <source>
        <dbReference type="ARBA" id="ARBA00023002"/>
    </source>
</evidence>
<keyword evidence="10" id="KW-1185">Reference proteome</keyword>
<dbReference type="GO" id="GO:0050660">
    <property type="term" value="F:flavin adenine dinucleotide binding"/>
    <property type="evidence" value="ECO:0007669"/>
    <property type="project" value="UniProtKB-UniRule"/>
</dbReference>
<dbReference type="GO" id="GO:0004324">
    <property type="term" value="F:ferredoxin-NADP+ reductase activity"/>
    <property type="evidence" value="ECO:0007669"/>
    <property type="project" value="UniProtKB-UniRule"/>
</dbReference>
<name>A0A347WJJ7_9LACT</name>
<feature type="binding site" evidence="6">
    <location>
        <position position="35"/>
    </location>
    <ligand>
        <name>FAD</name>
        <dbReference type="ChEBI" id="CHEBI:57692"/>
    </ligand>
</feature>
<feature type="transmembrane region" description="Helical" evidence="7">
    <location>
        <begin position="6"/>
        <end position="26"/>
    </location>
</feature>